<name>A0A9Q0KMS3_9MAGN</name>
<dbReference type="OrthoDB" id="1922221at2759"/>
<sequence>MEKIPPENCDSFSSQDEKNKNNNPDPDVPSSTSSAHESLSGETKSDALDTSAEITTTEENNEDSAATIEKPETTEDSSSTSDLDSSLPKISEDIDRFLSQLESNQTPEEIPDSVEKFAKLVDDQITIYILDEDPIKWRQDSDEDPSLLESVNKISKLTTALSQLPSDEKYNASINRIGGVLQRAMSYFEDEFRSMLENVDSESNDQKGKQHPEPNDQKGKQQSSNSSNDSCALPEPDSAKATNFPGYSPETVSNLNRIALAMIAAGYETECCQVYSITRRNSFEEALKSNGFDKISIDDVLKMQWQSLEGEISTWIKVLKRCVTIYFSGERKLCDVVFQENHSLSGSLFSNLARGVVIQLLNFAEAVAMTKRSAEKLFKFLDIYEALRDLIPELDTLFPSDCSEDLQNEISSARSALGEAAVGIFSDLENSIKGDNSKTAVPNGAVHPLTRYIMNYLKYACEYKNTLEQIFQVHQKIDQSDGGGSDKESSTPRNADQTAKPSPFSVQLVTVMDMLGSNLEAKSRFYKDLSLNYIFLMNNGRYIIQKIKGSKEIHELIGDSWCRKRSFSLRNYHKNYQRETWNKVLGCLKDEGLQVNGKVAKPVLKERFKSFNAMFEDIHKTQSSWIVSDEQLQSELRVSISAVVIPAYRSFLGRFSQYLDSGRQTEKYIKYGPEDIETSIDELFEGNPASMARRRT</sequence>
<dbReference type="GO" id="GO:0015031">
    <property type="term" value="P:protein transport"/>
    <property type="evidence" value="ECO:0007669"/>
    <property type="project" value="UniProtKB-KW"/>
</dbReference>
<feature type="compositionally biased region" description="Basic and acidic residues" evidence="4">
    <location>
        <begin position="204"/>
        <end position="219"/>
    </location>
</feature>
<dbReference type="Gene3D" id="1.20.1280.170">
    <property type="entry name" value="Exocyst complex component Exo70"/>
    <property type="match status" value="1"/>
</dbReference>
<comment type="function">
    <text evidence="3">Component of the exocyst complex.</text>
</comment>
<reference evidence="6" key="1">
    <citation type="journal article" date="2023" name="Plant J.">
        <title>The genome of the king protea, Protea cynaroides.</title>
        <authorList>
            <person name="Chang J."/>
            <person name="Duong T.A."/>
            <person name="Schoeman C."/>
            <person name="Ma X."/>
            <person name="Roodt D."/>
            <person name="Barker N."/>
            <person name="Li Z."/>
            <person name="Van de Peer Y."/>
            <person name="Mizrachi E."/>
        </authorList>
    </citation>
    <scope>NUCLEOTIDE SEQUENCE</scope>
    <source>
        <tissue evidence="6">Young leaves</tissue>
    </source>
</reference>
<keyword evidence="7" id="KW-1185">Reference proteome</keyword>
<dbReference type="GO" id="GO:0000145">
    <property type="term" value="C:exocyst"/>
    <property type="evidence" value="ECO:0007669"/>
    <property type="project" value="InterPro"/>
</dbReference>
<keyword evidence="2 3" id="KW-0813">Transport</keyword>
<dbReference type="InterPro" id="IPR046364">
    <property type="entry name" value="Exo70_C"/>
</dbReference>
<feature type="compositionally biased region" description="Polar residues" evidence="4">
    <location>
        <begin position="29"/>
        <end position="42"/>
    </location>
</feature>
<feature type="compositionally biased region" description="Basic and acidic residues" evidence="4">
    <location>
        <begin position="478"/>
        <end position="490"/>
    </location>
</feature>
<evidence type="ECO:0000256" key="3">
    <source>
        <dbReference type="RuleBase" id="RU365026"/>
    </source>
</evidence>
<dbReference type="Proteomes" id="UP001141806">
    <property type="component" value="Unassembled WGS sequence"/>
</dbReference>
<keyword evidence="3" id="KW-0268">Exocytosis</keyword>
<dbReference type="FunFam" id="1.20.1280.170:FF:000003">
    <property type="entry name" value="Exocyst subunit Exo70 family protein"/>
    <property type="match status" value="1"/>
</dbReference>
<comment type="similarity">
    <text evidence="1 3">Belongs to the EXO70 family.</text>
</comment>
<evidence type="ECO:0000259" key="5">
    <source>
        <dbReference type="Pfam" id="PF03081"/>
    </source>
</evidence>
<organism evidence="6 7">
    <name type="scientific">Protea cynaroides</name>
    <dbReference type="NCBI Taxonomy" id="273540"/>
    <lineage>
        <taxon>Eukaryota</taxon>
        <taxon>Viridiplantae</taxon>
        <taxon>Streptophyta</taxon>
        <taxon>Embryophyta</taxon>
        <taxon>Tracheophyta</taxon>
        <taxon>Spermatophyta</taxon>
        <taxon>Magnoliopsida</taxon>
        <taxon>Proteales</taxon>
        <taxon>Proteaceae</taxon>
        <taxon>Protea</taxon>
    </lineage>
</organism>
<feature type="region of interest" description="Disordered" evidence="4">
    <location>
        <begin position="478"/>
        <end position="500"/>
    </location>
</feature>
<evidence type="ECO:0000256" key="2">
    <source>
        <dbReference type="ARBA" id="ARBA00022448"/>
    </source>
</evidence>
<dbReference type="InterPro" id="IPR016159">
    <property type="entry name" value="Cullin_repeat-like_dom_sf"/>
</dbReference>
<evidence type="ECO:0000313" key="6">
    <source>
        <dbReference type="EMBL" id="KAJ4973478.1"/>
    </source>
</evidence>
<dbReference type="GO" id="GO:0005546">
    <property type="term" value="F:phosphatidylinositol-4,5-bisphosphate binding"/>
    <property type="evidence" value="ECO:0007669"/>
    <property type="project" value="InterPro"/>
</dbReference>
<feature type="region of interest" description="Disordered" evidence="4">
    <location>
        <begin position="199"/>
        <end position="246"/>
    </location>
</feature>
<comment type="caution">
    <text evidence="6">The sequence shown here is derived from an EMBL/GenBank/DDBJ whole genome shotgun (WGS) entry which is preliminary data.</text>
</comment>
<dbReference type="Pfam" id="PF20669">
    <property type="entry name" value="Exo70_N"/>
    <property type="match status" value="1"/>
</dbReference>
<evidence type="ECO:0000256" key="4">
    <source>
        <dbReference type="SAM" id="MobiDB-lite"/>
    </source>
</evidence>
<dbReference type="PANTHER" id="PTHR12542:SF127">
    <property type="entry name" value="EXOCYST COMPLEX COMPONENT EXO70C1"/>
    <property type="match status" value="1"/>
</dbReference>
<feature type="compositionally biased region" description="Polar residues" evidence="4">
    <location>
        <begin position="491"/>
        <end position="500"/>
    </location>
</feature>
<accession>A0A9Q0KMS3</accession>
<dbReference type="Pfam" id="PF03081">
    <property type="entry name" value="Exo70_C"/>
    <property type="match status" value="1"/>
</dbReference>
<feature type="compositionally biased region" description="Low complexity" evidence="4">
    <location>
        <begin position="220"/>
        <end position="230"/>
    </location>
</feature>
<protein>
    <recommendedName>
        <fullName evidence="3">Exocyst subunit Exo70 family protein</fullName>
    </recommendedName>
</protein>
<gene>
    <name evidence="6" type="ORF">NE237_006652</name>
</gene>
<dbReference type="GO" id="GO:0006887">
    <property type="term" value="P:exocytosis"/>
    <property type="evidence" value="ECO:0007669"/>
    <property type="project" value="UniProtKB-KW"/>
</dbReference>
<proteinExistence type="inferred from homology"/>
<feature type="compositionally biased region" description="Low complexity" evidence="4">
    <location>
        <begin position="76"/>
        <end position="87"/>
    </location>
</feature>
<dbReference type="AlphaFoldDB" id="A0A9Q0KMS3"/>
<evidence type="ECO:0000256" key="1">
    <source>
        <dbReference type="ARBA" id="ARBA00006756"/>
    </source>
</evidence>
<dbReference type="SUPFAM" id="SSF74788">
    <property type="entry name" value="Cullin repeat-like"/>
    <property type="match status" value="1"/>
</dbReference>
<dbReference type="PANTHER" id="PTHR12542">
    <property type="entry name" value="EXOCYST COMPLEX PROTEIN EXO70"/>
    <property type="match status" value="1"/>
</dbReference>
<dbReference type="EMBL" id="JAMYWD010000004">
    <property type="protein sequence ID" value="KAJ4973478.1"/>
    <property type="molecule type" value="Genomic_DNA"/>
</dbReference>
<evidence type="ECO:0000313" key="7">
    <source>
        <dbReference type="Proteomes" id="UP001141806"/>
    </source>
</evidence>
<feature type="region of interest" description="Disordered" evidence="4">
    <location>
        <begin position="1"/>
        <end position="91"/>
    </location>
</feature>
<feature type="domain" description="Exocyst complex subunit Exo70 C-terminal" evidence="5">
    <location>
        <begin position="314"/>
        <end position="682"/>
    </location>
</feature>
<keyword evidence="3" id="KW-0653">Protein transport</keyword>
<dbReference type="InterPro" id="IPR004140">
    <property type="entry name" value="Exo70"/>
</dbReference>